<evidence type="ECO:0000313" key="1">
    <source>
        <dbReference type="EMBL" id="GAH00289.1"/>
    </source>
</evidence>
<accession>X1D595</accession>
<gene>
    <name evidence="1" type="ORF">S01H4_51540</name>
</gene>
<feature type="non-terminal residue" evidence="1">
    <location>
        <position position="65"/>
    </location>
</feature>
<name>X1D595_9ZZZZ</name>
<organism evidence="1">
    <name type="scientific">marine sediment metagenome</name>
    <dbReference type="NCBI Taxonomy" id="412755"/>
    <lineage>
        <taxon>unclassified sequences</taxon>
        <taxon>metagenomes</taxon>
        <taxon>ecological metagenomes</taxon>
    </lineage>
</organism>
<proteinExistence type="predicted"/>
<dbReference type="AlphaFoldDB" id="X1D595"/>
<dbReference type="EMBL" id="BART01029359">
    <property type="protein sequence ID" value="GAH00289.1"/>
    <property type="molecule type" value="Genomic_DNA"/>
</dbReference>
<comment type="caution">
    <text evidence="1">The sequence shown here is derived from an EMBL/GenBank/DDBJ whole genome shotgun (WGS) entry which is preliminary data.</text>
</comment>
<sequence length="65" mass="7214">MPASDNKRIYYAVHQVGLKEDADAGAFTEIHGVQSVGMTTNFNLDQVFELGQLAIYENIEEIPDV</sequence>
<reference evidence="1" key="1">
    <citation type="journal article" date="2014" name="Front. Microbiol.">
        <title>High frequency of phylogenetically diverse reductive dehalogenase-homologous genes in deep subseafloor sedimentary metagenomes.</title>
        <authorList>
            <person name="Kawai M."/>
            <person name="Futagami T."/>
            <person name="Toyoda A."/>
            <person name="Takaki Y."/>
            <person name="Nishi S."/>
            <person name="Hori S."/>
            <person name="Arai W."/>
            <person name="Tsubouchi T."/>
            <person name="Morono Y."/>
            <person name="Uchiyama I."/>
            <person name="Ito T."/>
            <person name="Fujiyama A."/>
            <person name="Inagaki F."/>
            <person name="Takami H."/>
        </authorList>
    </citation>
    <scope>NUCLEOTIDE SEQUENCE</scope>
    <source>
        <strain evidence="1">Expedition CK06-06</strain>
    </source>
</reference>
<protein>
    <submittedName>
        <fullName evidence="1">Uncharacterized protein</fullName>
    </submittedName>
</protein>